<protein>
    <submittedName>
        <fullName evidence="2">Uncharacterized protein</fullName>
    </submittedName>
</protein>
<sequence>MSEPFRNVLGSAGQPVEQWPYEALVAAIERGTLGDWVPIIRAIDQAPWGSVARQVEDYLGYAQPYGVAPLLRSTIERARTAAEDGTSGGPGRAAPMTLTASAATPTHHAAPT</sequence>
<organism evidence="2 3">
    <name type="scientific">Flexivirga oryzae</name>
    <dbReference type="NCBI Taxonomy" id="1794944"/>
    <lineage>
        <taxon>Bacteria</taxon>
        <taxon>Bacillati</taxon>
        <taxon>Actinomycetota</taxon>
        <taxon>Actinomycetes</taxon>
        <taxon>Micrococcales</taxon>
        <taxon>Dermacoccaceae</taxon>
        <taxon>Flexivirga</taxon>
    </lineage>
</organism>
<keyword evidence="3" id="KW-1185">Reference proteome</keyword>
<proteinExistence type="predicted"/>
<dbReference type="EMBL" id="JACHVQ010000001">
    <property type="protein sequence ID" value="MBB2890810.1"/>
    <property type="molecule type" value="Genomic_DNA"/>
</dbReference>
<dbReference type="Proteomes" id="UP000559182">
    <property type="component" value="Unassembled WGS sequence"/>
</dbReference>
<gene>
    <name evidence="2" type="ORF">FHU39_000794</name>
</gene>
<name>A0A839MZC2_9MICO</name>
<feature type="region of interest" description="Disordered" evidence="1">
    <location>
        <begin position="78"/>
        <end position="112"/>
    </location>
</feature>
<feature type="compositionally biased region" description="Low complexity" evidence="1">
    <location>
        <begin position="97"/>
        <end position="112"/>
    </location>
</feature>
<reference evidence="2 3" key="1">
    <citation type="submission" date="2020-08" db="EMBL/GenBank/DDBJ databases">
        <title>Sequencing the genomes of 1000 actinobacteria strains.</title>
        <authorList>
            <person name="Klenk H.-P."/>
        </authorList>
    </citation>
    <scope>NUCLEOTIDE SEQUENCE [LARGE SCALE GENOMIC DNA]</scope>
    <source>
        <strain evidence="2 3">DSM 105369</strain>
    </source>
</reference>
<dbReference type="RefSeq" id="WP_183319163.1">
    <property type="nucleotide sequence ID" value="NZ_JACHVQ010000001.1"/>
</dbReference>
<accession>A0A839MZC2</accession>
<evidence type="ECO:0000313" key="3">
    <source>
        <dbReference type="Proteomes" id="UP000559182"/>
    </source>
</evidence>
<evidence type="ECO:0000256" key="1">
    <source>
        <dbReference type="SAM" id="MobiDB-lite"/>
    </source>
</evidence>
<evidence type="ECO:0000313" key="2">
    <source>
        <dbReference type="EMBL" id="MBB2890810.1"/>
    </source>
</evidence>
<comment type="caution">
    <text evidence="2">The sequence shown here is derived from an EMBL/GenBank/DDBJ whole genome shotgun (WGS) entry which is preliminary data.</text>
</comment>
<dbReference type="AlphaFoldDB" id="A0A839MZC2"/>